<dbReference type="Proteomes" id="UP000594463">
    <property type="component" value="Chromosome"/>
</dbReference>
<keyword evidence="3" id="KW-1185">Reference proteome</keyword>
<sequence length="290" mass="33675">MKILITGKNSYIGMSFEKWLNQWPDVYQVDTICLINDNWENYDFSLYDKVFHVAGIVHQKEKLDMENSYFSVNRDLAVEVAKKAKKSGVKQFIFMSSMAVYGHEGKIDEQVIINKNTPCNPNSFYGRSKLEAENEINKLGDYHFSIAIIRAPMVYGPNCPGNYGFLRKYARRIRILPDLKNQRSMIFINNLTEFIRLLVDHQDKGLFFPQNKEYVDTLNMAKIIAHFYGKKILVSKALGGLLRAGKNTFPMVNKIFGNLIYDKNLSQHYDWNYCKVGFEESIELTEKNKV</sequence>
<dbReference type="RefSeq" id="WP_218112511.1">
    <property type="nucleotide sequence ID" value="NZ_CP065383.1"/>
</dbReference>
<evidence type="ECO:0000313" key="2">
    <source>
        <dbReference type="EMBL" id="QPM67301.1"/>
    </source>
</evidence>
<feature type="domain" description="NAD-dependent epimerase/dehydratase" evidence="1">
    <location>
        <begin position="46"/>
        <end position="204"/>
    </location>
</feature>
<evidence type="ECO:0000259" key="1">
    <source>
        <dbReference type="Pfam" id="PF01370"/>
    </source>
</evidence>
<dbReference type="SUPFAM" id="SSF51735">
    <property type="entry name" value="NAD(P)-binding Rossmann-fold domains"/>
    <property type="match status" value="1"/>
</dbReference>
<keyword evidence="2" id="KW-0413">Isomerase</keyword>
<dbReference type="InterPro" id="IPR036291">
    <property type="entry name" value="NAD(P)-bd_dom_sf"/>
</dbReference>
<dbReference type="KEGG" id="alam:RT761_00502"/>
<accession>A0A7T1AJY1</accession>
<name>A0A7T1AJY1_ATRLM</name>
<dbReference type="GO" id="GO:0016853">
    <property type="term" value="F:isomerase activity"/>
    <property type="evidence" value="ECO:0007669"/>
    <property type="project" value="UniProtKB-KW"/>
</dbReference>
<dbReference type="Pfam" id="PF01370">
    <property type="entry name" value="Epimerase"/>
    <property type="match status" value="1"/>
</dbReference>
<reference evidence="2 3" key="1">
    <citation type="journal article" date="2021" name="Nat. Commun.">
        <title>Isolation of a member of the candidate phylum Atribacteria reveals a unique cell membrane structure.</title>
        <authorList>
            <person name="Taiki K."/>
            <person name="Nobu M.K."/>
            <person name="Kusada H."/>
            <person name="Meng X.-Y."/>
            <person name="Hosoki N."/>
            <person name="Uematsu K."/>
            <person name="Yoshioka H."/>
            <person name="Kamagata Y."/>
            <person name="Tamaki H."/>
        </authorList>
    </citation>
    <scope>NUCLEOTIDE SEQUENCE [LARGE SCALE GENOMIC DNA]</scope>
    <source>
        <strain evidence="2 3">RT761</strain>
    </source>
</reference>
<dbReference type="PANTHER" id="PTHR43245:SF58">
    <property type="entry name" value="BLL5923 PROTEIN"/>
    <property type="match status" value="1"/>
</dbReference>
<gene>
    <name evidence="2" type="primary">gnu</name>
    <name evidence="2" type="ORF">RT761_00502</name>
</gene>
<dbReference type="InterPro" id="IPR050177">
    <property type="entry name" value="Lipid_A_modif_metabolic_enz"/>
</dbReference>
<dbReference type="EC" id="5.1.3.26" evidence="2"/>
<proteinExistence type="predicted"/>
<organism evidence="2 3">
    <name type="scientific">Atribacter laminatus</name>
    <dbReference type="NCBI Taxonomy" id="2847778"/>
    <lineage>
        <taxon>Bacteria</taxon>
        <taxon>Pseudomonadati</taxon>
        <taxon>Atribacterota</taxon>
        <taxon>Atribacteria</taxon>
        <taxon>Atribacterales</taxon>
        <taxon>Atribacteraceae</taxon>
        <taxon>Atribacter</taxon>
    </lineage>
</organism>
<protein>
    <submittedName>
        <fullName evidence="2">N-acetyl-alpha-D-glucosaminyl-diphospho-ditrans, octacis-undecaprenol 4-epimerase</fullName>
        <ecNumber evidence="2">5.1.3.26</ecNumber>
    </submittedName>
</protein>
<dbReference type="InterPro" id="IPR001509">
    <property type="entry name" value="Epimerase_deHydtase"/>
</dbReference>
<dbReference type="Gene3D" id="3.40.50.720">
    <property type="entry name" value="NAD(P)-binding Rossmann-like Domain"/>
    <property type="match status" value="1"/>
</dbReference>
<dbReference type="EMBL" id="CP065383">
    <property type="protein sequence ID" value="QPM67301.1"/>
    <property type="molecule type" value="Genomic_DNA"/>
</dbReference>
<evidence type="ECO:0000313" key="3">
    <source>
        <dbReference type="Proteomes" id="UP000594463"/>
    </source>
</evidence>
<dbReference type="PANTHER" id="PTHR43245">
    <property type="entry name" value="BIFUNCTIONAL POLYMYXIN RESISTANCE PROTEIN ARNA"/>
    <property type="match status" value="1"/>
</dbReference>
<dbReference type="AlphaFoldDB" id="A0A7T1AJY1"/>